<dbReference type="Proteomes" id="UP000248311">
    <property type="component" value="Unassembled WGS sequence"/>
</dbReference>
<dbReference type="SUPFAM" id="SSF50118">
    <property type="entry name" value="Cell growth inhibitor/plasmid maintenance toxic component"/>
    <property type="match status" value="1"/>
</dbReference>
<evidence type="ECO:0000313" key="1">
    <source>
        <dbReference type="EMBL" id="PYE83901.1"/>
    </source>
</evidence>
<gene>
    <name evidence="1" type="ORF">DFP88_103262</name>
</gene>
<dbReference type="Pfam" id="PF02452">
    <property type="entry name" value="PemK_toxin"/>
    <property type="match status" value="1"/>
</dbReference>
<evidence type="ECO:0000313" key="2">
    <source>
        <dbReference type="Proteomes" id="UP000248311"/>
    </source>
</evidence>
<comment type="caution">
    <text evidence="1">The sequence shown here is derived from an EMBL/GenBank/DDBJ whole genome shotgun (WGS) entry which is preliminary data.</text>
</comment>
<dbReference type="InterPro" id="IPR003477">
    <property type="entry name" value="PemK-like"/>
</dbReference>
<reference evidence="1 2" key="1">
    <citation type="submission" date="2018-06" db="EMBL/GenBank/DDBJ databases">
        <title>Genomic Encyclopedia of Type Strains, Phase III (KMG-III): the genomes of soil and plant-associated and newly described type strains.</title>
        <authorList>
            <person name="Whitman W."/>
        </authorList>
    </citation>
    <scope>NUCLEOTIDE SEQUENCE [LARGE SCALE GENOMIC DNA]</scope>
    <source>
        <strain evidence="1 2">CECT 9025</strain>
    </source>
</reference>
<dbReference type="EMBL" id="QJTE01000003">
    <property type="protein sequence ID" value="PYE83901.1"/>
    <property type="molecule type" value="Genomic_DNA"/>
</dbReference>
<protein>
    <submittedName>
        <fullName evidence="1">Uncharacterized protein YifN (PemK superfamily)</fullName>
    </submittedName>
</protein>
<keyword evidence="2" id="KW-1185">Reference proteome</keyword>
<accession>A0A318SPV1</accession>
<organism evidence="1 2">
    <name type="scientific">Pseudoroseicyclus aestuarii</name>
    <dbReference type="NCBI Taxonomy" id="1795041"/>
    <lineage>
        <taxon>Bacteria</taxon>
        <taxon>Pseudomonadati</taxon>
        <taxon>Pseudomonadota</taxon>
        <taxon>Alphaproteobacteria</taxon>
        <taxon>Rhodobacterales</taxon>
        <taxon>Paracoccaceae</taxon>
        <taxon>Pseudoroseicyclus</taxon>
    </lineage>
</organism>
<dbReference type="Gene3D" id="2.30.30.110">
    <property type="match status" value="1"/>
</dbReference>
<name>A0A318SPV1_9RHOB</name>
<proteinExistence type="predicted"/>
<dbReference type="AlphaFoldDB" id="A0A318SPV1"/>
<dbReference type="RefSeq" id="WP_110814448.1">
    <property type="nucleotide sequence ID" value="NZ_QJTE01000003.1"/>
</dbReference>
<dbReference type="GO" id="GO:0003677">
    <property type="term" value="F:DNA binding"/>
    <property type="evidence" value="ECO:0007669"/>
    <property type="project" value="InterPro"/>
</dbReference>
<sequence length="130" mass="14639">MGLKFYPRAGQVFVGDFTDLDVPEITKVRPVIVISPKLPNRSELAAIVPISTTPPQRMLPFVYRLSRNYAPWTGPDTETWAKCDLVMNVALRRLSAFKVGRRKYEYPTLTPEDLAGVRRAVLAGLGLDRH</sequence>
<dbReference type="InterPro" id="IPR011067">
    <property type="entry name" value="Plasmid_toxin/cell-grow_inhib"/>
</dbReference>
<dbReference type="OrthoDB" id="7565736at2"/>